<dbReference type="InterPro" id="IPR003439">
    <property type="entry name" value="ABC_transporter-like_ATP-bd"/>
</dbReference>
<dbReference type="Pfam" id="PF00005">
    <property type="entry name" value="ABC_tran"/>
    <property type="match status" value="1"/>
</dbReference>
<dbReference type="Gene3D" id="3.40.50.300">
    <property type="entry name" value="P-loop containing nucleotide triphosphate hydrolases"/>
    <property type="match status" value="1"/>
</dbReference>
<dbReference type="InterPro" id="IPR029021">
    <property type="entry name" value="Prot-tyrosine_phosphatase-like"/>
</dbReference>
<dbReference type="GO" id="GO:0016887">
    <property type="term" value="F:ATP hydrolysis activity"/>
    <property type="evidence" value="ECO:0007669"/>
    <property type="project" value="InterPro"/>
</dbReference>
<dbReference type="PANTHER" id="PTHR23339">
    <property type="entry name" value="TYROSINE SPECIFIC PROTEIN PHOSPHATASE AND DUAL SPECIFICITY PROTEIN PHOSPHATASE"/>
    <property type="match status" value="1"/>
</dbReference>
<accession>A0A091C552</accession>
<dbReference type="eggNOG" id="COG2453">
    <property type="taxonomic scope" value="Bacteria"/>
</dbReference>
<evidence type="ECO:0000313" key="6">
    <source>
        <dbReference type="Proteomes" id="UP000029392"/>
    </source>
</evidence>
<dbReference type="FunFam" id="3.90.190.10:FF:000157">
    <property type="entry name" value="Protein-tyrosine phosphatase"/>
    <property type="match status" value="1"/>
</dbReference>
<name>A0A091C552_9GAMM</name>
<organism evidence="5 6">
    <name type="scientific">Arenimonas malthae CC-JY-1</name>
    <dbReference type="NCBI Taxonomy" id="1384054"/>
    <lineage>
        <taxon>Bacteria</taxon>
        <taxon>Pseudomonadati</taxon>
        <taxon>Pseudomonadota</taxon>
        <taxon>Gammaproteobacteria</taxon>
        <taxon>Lysobacterales</taxon>
        <taxon>Lysobacteraceae</taxon>
        <taxon>Arenimonas</taxon>
    </lineage>
</organism>
<dbReference type="Gene3D" id="3.90.190.10">
    <property type="entry name" value="Protein tyrosine phosphatase superfamily"/>
    <property type="match status" value="1"/>
</dbReference>
<dbReference type="STRING" id="1384054.N790_14110"/>
<keyword evidence="1" id="KW-0547">Nucleotide-binding</keyword>
<dbReference type="PATRIC" id="fig|1384054.3.peg.557"/>
<dbReference type="GO" id="GO:0005524">
    <property type="term" value="F:ATP binding"/>
    <property type="evidence" value="ECO:0007669"/>
    <property type="project" value="UniProtKB-KW"/>
</dbReference>
<evidence type="ECO:0000256" key="1">
    <source>
        <dbReference type="ARBA" id="ARBA00022741"/>
    </source>
</evidence>
<evidence type="ECO:0000259" key="4">
    <source>
        <dbReference type="PROSITE" id="PS50893"/>
    </source>
</evidence>
<dbReference type="Proteomes" id="UP000029392">
    <property type="component" value="Unassembled WGS sequence"/>
</dbReference>
<dbReference type="InterPro" id="IPR050561">
    <property type="entry name" value="PTP"/>
</dbReference>
<feature type="domain" description="ABC transporter" evidence="4">
    <location>
        <begin position="1"/>
        <end position="212"/>
    </location>
</feature>
<dbReference type="SUPFAM" id="SSF52799">
    <property type="entry name" value="(Phosphotyrosine protein) phosphatases II"/>
    <property type="match status" value="1"/>
</dbReference>
<dbReference type="InterPro" id="IPR000387">
    <property type="entry name" value="Tyr_Pase_dom"/>
</dbReference>
<dbReference type="SUPFAM" id="SSF52540">
    <property type="entry name" value="P-loop containing nucleoside triphosphate hydrolases"/>
    <property type="match status" value="1"/>
</dbReference>
<dbReference type="PROSITE" id="PS50056">
    <property type="entry name" value="TYR_PHOSPHATASE_2"/>
    <property type="match status" value="1"/>
</dbReference>
<dbReference type="PROSITE" id="PS00383">
    <property type="entry name" value="TYR_PHOSPHATASE_1"/>
    <property type="match status" value="1"/>
</dbReference>
<dbReference type="AlphaFoldDB" id="A0A091C552"/>
<dbReference type="InterPro" id="IPR027417">
    <property type="entry name" value="P-loop_NTPase"/>
</dbReference>
<dbReference type="InterPro" id="IPR003593">
    <property type="entry name" value="AAA+_ATPase"/>
</dbReference>
<dbReference type="eggNOG" id="COG1120">
    <property type="taxonomic scope" value="Bacteria"/>
</dbReference>
<keyword evidence="6" id="KW-1185">Reference proteome</keyword>
<evidence type="ECO:0008006" key="7">
    <source>
        <dbReference type="Google" id="ProtNLM"/>
    </source>
</evidence>
<dbReference type="InterPro" id="IPR016130">
    <property type="entry name" value="Tyr_Pase_AS"/>
</dbReference>
<comment type="caution">
    <text evidence="5">The sequence shown here is derived from an EMBL/GenBank/DDBJ whole genome shotgun (WGS) entry which is preliminary data.</text>
</comment>
<sequence length="396" mass="41768">MVQHATLRVDSPGVLSVVGTGGAGKSSLLATLAGAAAPLGLRWTGTMELDGEPLGQGGSRVAWVPQHAKLDPGVAVGAALGHLLGRPPGDVARWLQVQGLDELLPFLGEPASALDRAQRRELAVLARLANEASIYLVDEPTSELGEAQQARVRARLAELAQRACVVVATHNRQDCLALGGLTALLAGGTIQECAPSERFFSEPATAAGRTYVDTGNCNLPLEPRLGHTRDGIWWLVPGLLCGMSRPGLTARLADQLQCLHLHGVRHLVCLEERVAYATSQARAAGLQLHHYPVPDMAPPAFGQAVDLCRAVEAPIRANAGVALHCRGGLGRTGTGLAAILAWFGDEAEAAVAKVRRANPLAIQSVAQARFVHEFADRIRGWHVSESLNKEMSDVVG</sequence>
<evidence type="ECO:0000313" key="5">
    <source>
        <dbReference type="EMBL" id="KFN51785.1"/>
    </source>
</evidence>
<keyword evidence="2" id="KW-0067">ATP-binding</keyword>
<gene>
    <name evidence="5" type="ORF">N790_14110</name>
</gene>
<protein>
    <recommendedName>
        <fullName evidence="7">ABC transporter domain-containing protein</fullName>
    </recommendedName>
</protein>
<proteinExistence type="predicted"/>
<dbReference type="Pfam" id="PF22785">
    <property type="entry name" value="Tc-R-P"/>
    <property type="match status" value="1"/>
</dbReference>
<dbReference type="SMART" id="SM00404">
    <property type="entry name" value="PTPc_motif"/>
    <property type="match status" value="1"/>
</dbReference>
<dbReference type="PROSITE" id="PS50893">
    <property type="entry name" value="ABC_TRANSPORTER_2"/>
    <property type="match status" value="1"/>
</dbReference>
<evidence type="ECO:0000259" key="3">
    <source>
        <dbReference type="PROSITE" id="PS50056"/>
    </source>
</evidence>
<dbReference type="SMART" id="SM00382">
    <property type="entry name" value="AAA"/>
    <property type="match status" value="1"/>
</dbReference>
<dbReference type="InterPro" id="IPR003595">
    <property type="entry name" value="Tyr_Pase_cat"/>
</dbReference>
<reference evidence="5 6" key="1">
    <citation type="submission" date="2013-09" db="EMBL/GenBank/DDBJ databases">
        <title>Genome sequencing of Arenimonas malthae.</title>
        <authorList>
            <person name="Chen F."/>
            <person name="Wang G."/>
        </authorList>
    </citation>
    <scope>NUCLEOTIDE SEQUENCE [LARGE SCALE GENOMIC DNA]</scope>
    <source>
        <strain evidence="5 6">CC-JY-1</strain>
    </source>
</reference>
<evidence type="ECO:0000256" key="2">
    <source>
        <dbReference type="ARBA" id="ARBA00022840"/>
    </source>
</evidence>
<dbReference type="EMBL" id="AVCH01000038">
    <property type="protein sequence ID" value="KFN51785.1"/>
    <property type="molecule type" value="Genomic_DNA"/>
</dbReference>
<feature type="domain" description="Tyrosine specific protein phosphatases" evidence="3">
    <location>
        <begin position="302"/>
        <end position="369"/>
    </location>
</feature>